<proteinExistence type="predicted"/>
<evidence type="ECO:0000313" key="10">
    <source>
        <dbReference type="EMBL" id="GBE61637.1"/>
    </source>
</evidence>
<dbReference type="RefSeq" id="XP_028867880.1">
    <property type="nucleotide sequence ID" value="XM_029012047.1"/>
</dbReference>
<evidence type="ECO:0000256" key="2">
    <source>
        <dbReference type="ARBA" id="ARBA00004241"/>
    </source>
</evidence>
<keyword evidence="6" id="KW-0472">Membrane</keyword>
<dbReference type="VEuPathDB" id="PiroplasmaDB:BOVATA_031300"/>
<accession>A0A2H6KF77</accession>
<evidence type="ECO:0000256" key="5">
    <source>
        <dbReference type="ARBA" id="ARBA00022942"/>
    </source>
</evidence>
<dbReference type="InterPro" id="IPR035298">
    <property type="entry name" value="PSMD13"/>
</dbReference>
<dbReference type="OrthoDB" id="1093at2759"/>
<evidence type="ECO:0000313" key="11">
    <source>
        <dbReference type="Proteomes" id="UP000236319"/>
    </source>
</evidence>
<dbReference type="InterPro" id="IPR010884">
    <property type="entry name" value="6_CYS_dom"/>
</dbReference>
<keyword evidence="7" id="KW-1015">Disulfide bond</keyword>
<dbReference type="EMBL" id="BDSA01000003">
    <property type="protein sequence ID" value="GBE61637.1"/>
    <property type="molecule type" value="Genomic_DNA"/>
</dbReference>
<name>A0A2H6KF77_9APIC</name>
<dbReference type="PANTHER" id="PTHR10539">
    <property type="entry name" value="26S PROTEASOME NON-ATPASE REGULATORY SUBUNIT 13"/>
    <property type="match status" value="1"/>
</dbReference>
<dbReference type="GO" id="GO:0009986">
    <property type="term" value="C:cell surface"/>
    <property type="evidence" value="ECO:0007669"/>
    <property type="project" value="UniProtKB-SubCell"/>
</dbReference>
<reference evidence="10 11" key="1">
    <citation type="journal article" date="2017" name="BMC Genomics">
        <title>Whole-genome assembly of Babesia ovata and comparative genomics between closely related pathogens.</title>
        <authorList>
            <person name="Yamagishi J."/>
            <person name="Asada M."/>
            <person name="Hakimi H."/>
            <person name="Tanaka T.Q."/>
            <person name="Sugimoto C."/>
            <person name="Kawazu S."/>
        </authorList>
    </citation>
    <scope>NUCLEOTIDE SEQUENCE [LARGE SCALE GENOMIC DNA]</scope>
    <source>
        <strain evidence="10 11">Miyake</strain>
    </source>
</reference>
<organism evidence="10 11">
    <name type="scientific">Babesia ovata</name>
    <dbReference type="NCBI Taxonomy" id="189622"/>
    <lineage>
        <taxon>Eukaryota</taxon>
        <taxon>Sar</taxon>
        <taxon>Alveolata</taxon>
        <taxon>Apicomplexa</taxon>
        <taxon>Aconoidasida</taxon>
        <taxon>Piroplasmida</taxon>
        <taxon>Babesiidae</taxon>
        <taxon>Babesia</taxon>
    </lineage>
</organism>
<comment type="subcellular location">
    <subcellularLocation>
        <location evidence="1">Cell membrane</location>
    </subcellularLocation>
    <subcellularLocation>
        <location evidence="2">Cell surface</location>
    </subcellularLocation>
</comment>
<evidence type="ECO:0000256" key="8">
    <source>
        <dbReference type="ARBA" id="ARBA00023180"/>
    </source>
</evidence>
<dbReference type="PROSITE" id="PS50250">
    <property type="entry name" value="PCI"/>
    <property type="match status" value="1"/>
</dbReference>
<evidence type="ECO:0000256" key="1">
    <source>
        <dbReference type="ARBA" id="ARBA00004236"/>
    </source>
</evidence>
<dbReference type="InterPro" id="IPR054179">
    <property type="entry name" value="PSD13_N"/>
</dbReference>
<dbReference type="Gene3D" id="2.60.40.2860">
    <property type="match status" value="1"/>
</dbReference>
<keyword evidence="8" id="KW-0325">Glycoprotein</keyword>
<dbReference type="Pfam" id="PF07422">
    <property type="entry name" value="s48_45"/>
    <property type="match status" value="1"/>
</dbReference>
<sequence>MKGDADATLSTVASNHPNLVPLVEQIRDDLAAKHYHELTEALTSLLGSGSLVCDDKIRVFEALVHPIKDALNTLRFAQLLAACSENLDPKVALEHLCKYDAFLEKDFEANIMHQIAKAHHMVKNGQVKECDTLLSDVKQKIEETMNVDITVHSAYYRAAAEMNKAAKNFSLCYKDWIMYLSYTSTNDIPEVDRVAIAVEITVCAIVAHDSFGFGELIHQPIIEAYLKGGDHQWLYDMLIIFNEGHLHLFDEALERHRGKVVHTELAGRETELRQKLTLIALLNLALGKPNKQRCLTFQEIADHCAIRIEQVEPFVLKALALKLIKGHIDQLQQTVSIKWLQPRILDMGKLERICLFDAVPRGSSSRYVWRLVKFKVRATDPYMQGCGVTYASDELFKPETPQLYDGDGQSQFGCKIDLQAAREAAFYCPAPYLLDPPNCFSQASVDGKGRNLNDLSKSLVASRSNHLSY</sequence>
<dbReference type="SMART" id="SM00088">
    <property type="entry name" value="PINT"/>
    <property type="match status" value="1"/>
</dbReference>
<comment type="caution">
    <text evidence="10">The sequence shown here is derived from an EMBL/GenBank/DDBJ whole genome shotgun (WGS) entry which is preliminary data.</text>
</comment>
<feature type="domain" description="PCI" evidence="9">
    <location>
        <begin position="168"/>
        <end position="342"/>
    </location>
</feature>
<dbReference type="GO" id="GO:0005886">
    <property type="term" value="C:plasma membrane"/>
    <property type="evidence" value="ECO:0007669"/>
    <property type="project" value="UniProtKB-SubCell"/>
</dbReference>
<keyword evidence="5 10" id="KW-0647">Proteasome</keyword>
<dbReference type="GO" id="GO:0008541">
    <property type="term" value="C:proteasome regulatory particle, lid subcomplex"/>
    <property type="evidence" value="ECO:0007669"/>
    <property type="project" value="TreeGrafter"/>
</dbReference>
<evidence type="ECO:0000256" key="6">
    <source>
        <dbReference type="ARBA" id="ARBA00023136"/>
    </source>
</evidence>
<evidence type="ECO:0000259" key="9">
    <source>
        <dbReference type="PROSITE" id="PS50250"/>
    </source>
</evidence>
<dbReference type="GO" id="GO:0005634">
    <property type="term" value="C:nucleus"/>
    <property type="evidence" value="ECO:0007669"/>
    <property type="project" value="TreeGrafter"/>
</dbReference>
<evidence type="ECO:0000256" key="3">
    <source>
        <dbReference type="ARBA" id="ARBA00022475"/>
    </source>
</evidence>
<keyword evidence="11" id="KW-1185">Reference proteome</keyword>
<dbReference type="Proteomes" id="UP000236319">
    <property type="component" value="Unassembled WGS sequence"/>
</dbReference>
<dbReference type="Pfam" id="PF22037">
    <property type="entry name" value="PSD13_N"/>
    <property type="match status" value="1"/>
</dbReference>
<keyword evidence="3" id="KW-1003">Cell membrane</keyword>
<dbReference type="InterPro" id="IPR038160">
    <property type="entry name" value="6_CYS_dom_sf"/>
</dbReference>
<gene>
    <name evidence="10" type="ORF">BOVATA_031300</name>
</gene>
<evidence type="ECO:0000256" key="4">
    <source>
        <dbReference type="ARBA" id="ARBA00022729"/>
    </source>
</evidence>
<dbReference type="Pfam" id="PF01399">
    <property type="entry name" value="PCI"/>
    <property type="match status" value="1"/>
</dbReference>
<dbReference type="InterPro" id="IPR000717">
    <property type="entry name" value="PCI_dom"/>
</dbReference>
<evidence type="ECO:0000256" key="7">
    <source>
        <dbReference type="ARBA" id="ARBA00023157"/>
    </source>
</evidence>
<keyword evidence="4" id="KW-0732">Signal</keyword>
<dbReference type="GO" id="GO:0005198">
    <property type="term" value="F:structural molecule activity"/>
    <property type="evidence" value="ECO:0007669"/>
    <property type="project" value="TreeGrafter"/>
</dbReference>
<dbReference type="GO" id="GO:0006511">
    <property type="term" value="P:ubiquitin-dependent protein catabolic process"/>
    <property type="evidence" value="ECO:0007669"/>
    <property type="project" value="TreeGrafter"/>
</dbReference>
<dbReference type="GeneID" id="39875407"/>
<protein>
    <submittedName>
        <fullName evidence="10">26S proteasome</fullName>
    </submittedName>
</protein>
<dbReference type="PANTHER" id="PTHR10539:SF0">
    <property type="entry name" value="26S PROTEASOME NON-ATPASE REGULATORY SUBUNIT 13"/>
    <property type="match status" value="1"/>
</dbReference>
<dbReference type="AlphaFoldDB" id="A0A2H6KF77"/>
<dbReference type="GO" id="GO:0005829">
    <property type="term" value="C:cytosol"/>
    <property type="evidence" value="ECO:0007669"/>
    <property type="project" value="TreeGrafter"/>
</dbReference>